<dbReference type="SUPFAM" id="SSF110296">
    <property type="entry name" value="Oligoxyloglucan reducing end-specific cellobiohydrolase"/>
    <property type="match status" value="1"/>
</dbReference>
<dbReference type="AlphaFoldDB" id="A0A1I5WLP0"/>
<protein>
    <submittedName>
        <fullName evidence="1">Uncharacterized protein</fullName>
    </submittedName>
</protein>
<reference evidence="2" key="1">
    <citation type="submission" date="2016-10" db="EMBL/GenBank/DDBJ databases">
        <authorList>
            <person name="Varghese N."/>
            <person name="Submissions S."/>
        </authorList>
    </citation>
    <scope>NUCLEOTIDE SEQUENCE [LARGE SCALE GENOMIC DNA]</scope>
    <source>
        <strain evidence="2">JCM 10271</strain>
    </source>
</reference>
<dbReference type="Proteomes" id="UP000243106">
    <property type="component" value="Unassembled WGS sequence"/>
</dbReference>
<proteinExistence type="predicted"/>
<accession>A0A1I5WLP0</accession>
<sequence>MSDMAKDHLKAPEVLAKNGLGHPSSAVAQAFALFDGAVYLGASAPRASTAEDAARIFRHLPDGASWTPCYTAAPRRLDAAAEARLAARRPLADATGAPETLAEAFGITCFAPFEGKGDGLTRLYAGTASLFGPGLLRSGPGGAFEDISAPPFAEGDIATGALQSFQGRLYAAPRGEITAEIDEAAAPRTARLYASDDPADPESWQQASRPGFGTDLPGEIVALCATHGHLYAATACARKGFALWRTEGGESLPHNWTQVLEAGAFRFAQNMMAASLCAFGDHLYIGTGIPGLGAARTIDVAEAAPELLRIAADGTWDVVVGTTRISPDGLKVPLSAQGPGFDDPFNAAISALVEHDGALYAGTQNWAPYAAIHAGEGVPLQGGFQLWRSLDGESWEPVLDEGAGEVTETGIRAMISTEAGLWIGTERHTPLMRLIDRMAGGARTELAAASTGFSVLKLA</sequence>
<gene>
    <name evidence="1" type="ORF">SAMN05421853_102435</name>
</gene>
<organism evidence="1 2">
    <name type="scientific">Roseivivax halotolerans</name>
    <dbReference type="NCBI Taxonomy" id="93684"/>
    <lineage>
        <taxon>Bacteria</taxon>
        <taxon>Pseudomonadati</taxon>
        <taxon>Pseudomonadota</taxon>
        <taxon>Alphaproteobacteria</taxon>
        <taxon>Rhodobacterales</taxon>
        <taxon>Roseobacteraceae</taxon>
        <taxon>Roseivivax</taxon>
    </lineage>
</organism>
<dbReference type="EMBL" id="FOXV01000002">
    <property type="protein sequence ID" value="SFQ20733.1"/>
    <property type="molecule type" value="Genomic_DNA"/>
</dbReference>
<keyword evidence="2" id="KW-1185">Reference proteome</keyword>
<evidence type="ECO:0000313" key="1">
    <source>
        <dbReference type="EMBL" id="SFQ20733.1"/>
    </source>
</evidence>
<dbReference type="STRING" id="93684.SAMN05421853_102435"/>
<evidence type="ECO:0000313" key="2">
    <source>
        <dbReference type="Proteomes" id="UP000243106"/>
    </source>
</evidence>
<name>A0A1I5WLP0_9RHOB</name>